<keyword evidence="2" id="KW-1185">Reference proteome</keyword>
<sequence length="125" mass="14231">MIGTAVGVVLYLILKESFSQPGLAQWEGKYEQIGFFRNENNTGPVIRVIAVRVLGSEEMWMKEFAEAQPHTKYGRTLVFFFSKETPGRIELSPNPPYFEESLNSQLIASFEKGPMGDIRFNRLIP</sequence>
<dbReference type="AlphaFoldDB" id="A0A142ELI0"/>
<organism evidence="1 2">
    <name type="scientific">Algoriphagus sanaruensis</name>
    <dbReference type="NCBI Taxonomy" id="1727163"/>
    <lineage>
        <taxon>Bacteria</taxon>
        <taxon>Pseudomonadati</taxon>
        <taxon>Bacteroidota</taxon>
        <taxon>Cytophagia</taxon>
        <taxon>Cytophagales</taxon>
        <taxon>Cyclobacteriaceae</taxon>
        <taxon>Algoriphagus</taxon>
    </lineage>
</organism>
<dbReference type="PATRIC" id="fig|1727163.4.peg.1276"/>
<dbReference type="STRING" id="1727163.AO498_06140"/>
<protein>
    <submittedName>
        <fullName evidence="1">Uncharacterized protein</fullName>
    </submittedName>
</protein>
<evidence type="ECO:0000313" key="1">
    <source>
        <dbReference type="EMBL" id="AMQ55985.1"/>
    </source>
</evidence>
<accession>A0A142ELI0</accession>
<name>A0A142ELI0_9BACT</name>
<dbReference type="KEGG" id="alm:AO498_06140"/>
<proteinExistence type="predicted"/>
<reference evidence="2" key="1">
    <citation type="submission" date="2015-09" db="EMBL/GenBank/DDBJ databases">
        <title>Complete sequence of Algoriphagus sp. M8-2.</title>
        <authorList>
            <person name="Shintani M."/>
        </authorList>
    </citation>
    <scope>NUCLEOTIDE SEQUENCE [LARGE SCALE GENOMIC DNA]</scope>
    <source>
        <strain evidence="2">M8-2</strain>
    </source>
</reference>
<dbReference type="EMBL" id="CP012836">
    <property type="protein sequence ID" value="AMQ55985.1"/>
    <property type="molecule type" value="Genomic_DNA"/>
</dbReference>
<evidence type="ECO:0000313" key="2">
    <source>
        <dbReference type="Proteomes" id="UP000073816"/>
    </source>
</evidence>
<dbReference type="Proteomes" id="UP000073816">
    <property type="component" value="Chromosome"/>
</dbReference>
<reference evidence="1 2" key="2">
    <citation type="journal article" date="2016" name="Genome Announc.">
        <title>Complete Genome Sequence of Algoriphagus sp. Strain M8-2, Isolated from a Brackish Lake.</title>
        <authorList>
            <person name="Muraguchi Y."/>
            <person name="Kushimoto K."/>
            <person name="Ohtsubo Y."/>
            <person name="Suzuki T."/>
            <person name="Dohra H."/>
            <person name="Kimbara K."/>
            <person name="Shintani M."/>
        </authorList>
    </citation>
    <scope>NUCLEOTIDE SEQUENCE [LARGE SCALE GENOMIC DNA]</scope>
    <source>
        <strain evidence="1 2">M8-2</strain>
    </source>
</reference>
<gene>
    <name evidence="1" type="ORF">AO498_06140</name>
</gene>